<proteinExistence type="predicted"/>
<name>A0A0E9WJ34_ANGAN</name>
<reference evidence="1" key="1">
    <citation type="submission" date="2014-11" db="EMBL/GenBank/DDBJ databases">
        <authorList>
            <person name="Amaro Gonzalez C."/>
        </authorList>
    </citation>
    <scope>NUCLEOTIDE SEQUENCE</scope>
</reference>
<sequence length="40" mass="4393">MLLRRAKVPLPFLGLHKLDLPPGKRAGACLYFAGNGFLIK</sequence>
<dbReference type="EMBL" id="GBXM01019079">
    <property type="protein sequence ID" value="JAH89498.1"/>
    <property type="molecule type" value="Transcribed_RNA"/>
</dbReference>
<organism evidence="1">
    <name type="scientific">Anguilla anguilla</name>
    <name type="common">European freshwater eel</name>
    <name type="synonym">Muraena anguilla</name>
    <dbReference type="NCBI Taxonomy" id="7936"/>
    <lineage>
        <taxon>Eukaryota</taxon>
        <taxon>Metazoa</taxon>
        <taxon>Chordata</taxon>
        <taxon>Craniata</taxon>
        <taxon>Vertebrata</taxon>
        <taxon>Euteleostomi</taxon>
        <taxon>Actinopterygii</taxon>
        <taxon>Neopterygii</taxon>
        <taxon>Teleostei</taxon>
        <taxon>Anguilliformes</taxon>
        <taxon>Anguillidae</taxon>
        <taxon>Anguilla</taxon>
    </lineage>
</organism>
<dbReference type="AlphaFoldDB" id="A0A0E9WJ34"/>
<protein>
    <submittedName>
        <fullName evidence="1">Uncharacterized protein</fullName>
    </submittedName>
</protein>
<reference evidence="1" key="2">
    <citation type="journal article" date="2015" name="Fish Shellfish Immunol.">
        <title>Early steps in the European eel (Anguilla anguilla)-Vibrio vulnificus interaction in the gills: Role of the RtxA13 toxin.</title>
        <authorList>
            <person name="Callol A."/>
            <person name="Pajuelo D."/>
            <person name="Ebbesson L."/>
            <person name="Teles M."/>
            <person name="MacKenzie S."/>
            <person name="Amaro C."/>
        </authorList>
    </citation>
    <scope>NUCLEOTIDE SEQUENCE</scope>
</reference>
<accession>A0A0E9WJ34</accession>
<evidence type="ECO:0000313" key="1">
    <source>
        <dbReference type="EMBL" id="JAH89498.1"/>
    </source>
</evidence>